<dbReference type="PANTHER" id="PTHR12941">
    <property type="entry name" value="ER MEMBRANE PROTEIN COMPLEX"/>
    <property type="match status" value="1"/>
</dbReference>
<feature type="domain" description="MPN" evidence="2">
    <location>
        <begin position="6"/>
        <end position="139"/>
    </location>
</feature>
<organism evidence="3 4">
    <name type="scientific">Trichoplax adhaerens</name>
    <name type="common">Trichoplax reptans</name>
    <dbReference type="NCBI Taxonomy" id="10228"/>
    <lineage>
        <taxon>Eukaryota</taxon>
        <taxon>Metazoa</taxon>
        <taxon>Placozoa</taxon>
        <taxon>Uniplacotomia</taxon>
        <taxon>Trichoplacea</taxon>
        <taxon>Trichoplacidae</taxon>
        <taxon>Trichoplax</taxon>
    </lineage>
</organism>
<sequence>MAAAKITVKSRSYAKILLHAAKYPHCKVDGLLIGKLTNNGRDALATDAIPLFHTSHGLTPMLEIALSQAEAYAESQKLSIVGYYQANEQLSESHTPDAFAIKIADRILSCCKYCSLMMVDNCKVSLSCQEDALVCYNNIEGKWKKDSQYSLEHPNETLPALAKLMTGKAYKNLKDFDNHLDDISVDWLNISINKQITEAM</sequence>
<dbReference type="InParanoid" id="B3S6U6"/>
<dbReference type="InterPro" id="IPR005366">
    <property type="entry name" value="EMC8/9"/>
</dbReference>
<protein>
    <recommendedName>
        <fullName evidence="2">MPN domain-containing protein</fullName>
    </recommendedName>
</protein>
<evidence type="ECO:0000313" key="3">
    <source>
        <dbReference type="EMBL" id="EDV21683.1"/>
    </source>
</evidence>
<reference evidence="3 4" key="1">
    <citation type="journal article" date="2008" name="Nature">
        <title>The Trichoplax genome and the nature of placozoans.</title>
        <authorList>
            <person name="Srivastava M."/>
            <person name="Begovic E."/>
            <person name="Chapman J."/>
            <person name="Putnam N.H."/>
            <person name="Hellsten U."/>
            <person name="Kawashima T."/>
            <person name="Kuo A."/>
            <person name="Mitros T."/>
            <person name="Salamov A."/>
            <person name="Carpenter M.L."/>
            <person name="Signorovitch A.Y."/>
            <person name="Moreno M.A."/>
            <person name="Kamm K."/>
            <person name="Grimwood J."/>
            <person name="Schmutz J."/>
            <person name="Shapiro H."/>
            <person name="Grigoriev I.V."/>
            <person name="Buss L.W."/>
            <person name="Schierwater B."/>
            <person name="Dellaporta S.L."/>
            <person name="Rokhsar D.S."/>
        </authorList>
    </citation>
    <scope>NUCLEOTIDE SEQUENCE [LARGE SCALE GENOMIC DNA]</scope>
    <source>
        <strain evidence="3 4">Grell-BS-1999</strain>
    </source>
</reference>
<dbReference type="PhylomeDB" id="B3S6U6"/>
<evidence type="ECO:0000259" key="2">
    <source>
        <dbReference type="PROSITE" id="PS50249"/>
    </source>
</evidence>
<dbReference type="Pfam" id="PF03665">
    <property type="entry name" value="UPF0172"/>
    <property type="match status" value="1"/>
</dbReference>
<dbReference type="InterPro" id="IPR037518">
    <property type="entry name" value="MPN"/>
</dbReference>
<dbReference type="PROSITE" id="PS50249">
    <property type="entry name" value="MPN"/>
    <property type="match status" value="1"/>
</dbReference>
<gene>
    <name evidence="3" type="ORF">TRIADDRAFT_29978</name>
</gene>
<dbReference type="EMBL" id="DS985252">
    <property type="protein sequence ID" value="EDV21683.1"/>
    <property type="molecule type" value="Genomic_DNA"/>
</dbReference>
<name>B3S6U6_TRIAD</name>
<dbReference type="CDD" id="cd08060">
    <property type="entry name" value="MPN_UPF0172"/>
    <property type="match status" value="1"/>
</dbReference>
<dbReference type="PANTHER" id="PTHR12941:SF10">
    <property type="entry name" value="ER MEMBRANE PROTEIN COMPLEX SUBUNIT 8_9 HOMOLOG"/>
    <property type="match status" value="1"/>
</dbReference>
<dbReference type="eggNOG" id="KOG3289">
    <property type="taxonomic scope" value="Eukaryota"/>
</dbReference>
<keyword evidence="4" id="KW-1185">Reference proteome</keyword>
<dbReference type="AlphaFoldDB" id="B3S6U6"/>
<evidence type="ECO:0000256" key="1">
    <source>
        <dbReference type="ARBA" id="ARBA00007461"/>
    </source>
</evidence>
<dbReference type="FunCoup" id="B3S6U6">
    <property type="interactions" value="2585"/>
</dbReference>
<dbReference type="KEGG" id="tad:TRIADDRAFT_29978"/>
<dbReference type="Proteomes" id="UP000009022">
    <property type="component" value="Unassembled WGS sequence"/>
</dbReference>
<accession>B3S6U6</accession>
<dbReference type="CTD" id="6757181"/>
<dbReference type="STRING" id="10228.B3S6U6"/>
<proteinExistence type="inferred from homology"/>
<evidence type="ECO:0000313" key="4">
    <source>
        <dbReference type="Proteomes" id="UP000009022"/>
    </source>
</evidence>
<dbReference type="GeneID" id="6757181"/>
<dbReference type="OMA" id="PHCAING"/>
<dbReference type="GO" id="GO:0072546">
    <property type="term" value="C:EMC complex"/>
    <property type="evidence" value="ECO:0000318"/>
    <property type="project" value="GO_Central"/>
</dbReference>
<comment type="similarity">
    <text evidence="1">Belongs to the EMC8/EMC9 family.</text>
</comment>
<dbReference type="OrthoDB" id="194468at2759"/>
<dbReference type="RefSeq" id="XP_002115831.1">
    <property type="nucleotide sequence ID" value="XM_002115795.1"/>
</dbReference>
<dbReference type="HOGENOM" id="CLU_087337_0_1_1"/>